<keyword evidence="1" id="KW-0812">Transmembrane</keyword>
<keyword evidence="1" id="KW-0472">Membrane</keyword>
<dbReference type="RefSeq" id="WP_195818043.1">
    <property type="nucleotide sequence ID" value="NZ_JADOBH010000006.1"/>
</dbReference>
<dbReference type="Proteomes" id="UP000600307">
    <property type="component" value="Unassembled WGS sequence"/>
</dbReference>
<keyword evidence="1" id="KW-1133">Transmembrane helix</keyword>
<feature type="transmembrane region" description="Helical" evidence="1">
    <location>
        <begin position="51"/>
        <end position="73"/>
    </location>
</feature>
<comment type="caution">
    <text evidence="2">The sequence shown here is derived from an EMBL/GenBank/DDBJ whole genome shotgun (WGS) entry which is preliminary data.</text>
</comment>
<protein>
    <submittedName>
        <fullName evidence="2">Uncharacterized protein</fullName>
    </submittedName>
</protein>
<evidence type="ECO:0000313" key="3">
    <source>
        <dbReference type="Proteomes" id="UP000600307"/>
    </source>
</evidence>
<keyword evidence="3" id="KW-1185">Reference proteome</keyword>
<gene>
    <name evidence="2" type="ORF">IV431_21600</name>
</gene>
<reference evidence="2 3" key="1">
    <citation type="submission" date="2020-11" db="EMBL/GenBank/DDBJ databases">
        <title>Taxonomic investigation of Rahnella spp.</title>
        <authorList>
            <person name="Lee S.D."/>
        </authorList>
    </citation>
    <scope>NUCLEOTIDE SEQUENCE [LARGE SCALE GENOMIC DNA]</scope>
    <source>
        <strain evidence="2 3">SAP-10</strain>
    </source>
</reference>
<evidence type="ECO:0000313" key="2">
    <source>
        <dbReference type="EMBL" id="MBF7958154.1"/>
    </source>
</evidence>
<evidence type="ECO:0000256" key="1">
    <source>
        <dbReference type="SAM" id="Phobius"/>
    </source>
</evidence>
<feature type="transmembrane region" description="Helical" evidence="1">
    <location>
        <begin position="22"/>
        <end position="44"/>
    </location>
</feature>
<proteinExistence type="predicted"/>
<accession>A0ABS0DWC4</accession>
<dbReference type="EMBL" id="JADOBH010000006">
    <property type="protein sequence ID" value="MBF7958154.1"/>
    <property type="molecule type" value="Genomic_DNA"/>
</dbReference>
<name>A0ABS0DWC4_9GAMM</name>
<sequence>MSWDIPLPYVVKHPAPLQWNGWWRAVSLLVALCVAAGCSLWYWLKDPLILLLTFGAVITVTVLFLSIAGWRLFSYGVNAEHAESMEQQNEWHQEKWQEWAQSSLNIVDFSYIFPSEVPHPFEHRTLVNNEVGFSLPSRPPLLYLFEELLAPLAASLRMLQNPLDVYLPCNDDDAARQAFALTWEKLGLSLSAVSDFFSGAVTKPWADQTTQWLNDGNKNAKLLIFFQWPENDEPRIHTDGAIAWLIAANESGTVRSRCRLLRPVTGTNDEAADNASVFLKYQTSAISVSDQWYNQNAIAAQNDLTLERCRKLRVQNPASNPPVPEQQFIPYWLGKPGRATDYFTITLMMLMAEYRHAPQSLVLSQADALVFATVSPGEDIS</sequence>
<organism evidence="2 3">
    <name type="scientific">Rahnella victoriana</name>
    <dbReference type="NCBI Taxonomy" id="1510570"/>
    <lineage>
        <taxon>Bacteria</taxon>
        <taxon>Pseudomonadati</taxon>
        <taxon>Pseudomonadota</taxon>
        <taxon>Gammaproteobacteria</taxon>
        <taxon>Enterobacterales</taxon>
        <taxon>Yersiniaceae</taxon>
        <taxon>Rahnella</taxon>
    </lineage>
</organism>